<dbReference type="InterPro" id="IPR036565">
    <property type="entry name" value="Mur-like_cat_sf"/>
</dbReference>
<dbReference type="eggNOG" id="COG0771">
    <property type="taxonomic scope" value="Bacteria"/>
</dbReference>
<evidence type="ECO:0000256" key="12">
    <source>
        <dbReference type="HAMAP-Rule" id="MF_02208"/>
    </source>
</evidence>
<dbReference type="InterPro" id="IPR043687">
    <property type="entry name" value="MurD2"/>
</dbReference>
<dbReference type="STRING" id="314260.PB2503_10389"/>
<evidence type="ECO:0000256" key="5">
    <source>
        <dbReference type="ARBA" id="ARBA00022618"/>
    </source>
</evidence>
<dbReference type="Proteomes" id="UP000001302">
    <property type="component" value="Chromosome"/>
</dbReference>
<keyword evidence="4 12" id="KW-0436">Ligase</keyword>
<name>E0TG10_PARBH</name>
<accession>E0TG10</accession>
<gene>
    <name evidence="12" type="primary">murD2</name>
    <name evidence="14" type="ordered locus">PB2503_10389</name>
</gene>
<evidence type="ECO:0000256" key="1">
    <source>
        <dbReference type="ARBA" id="ARBA00004496"/>
    </source>
</evidence>
<evidence type="ECO:0000256" key="8">
    <source>
        <dbReference type="ARBA" id="ARBA00022960"/>
    </source>
</evidence>
<feature type="binding site" evidence="12">
    <location>
        <begin position="112"/>
        <end position="118"/>
    </location>
    <ligand>
        <name>ATP</name>
        <dbReference type="ChEBI" id="CHEBI:30616"/>
    </ligand>
</feature>
<dbReference type="GO" id="GO:0009252">
    <property type="term" value="P:peptidoglycan biosynthetic process"/>
    <property type="evidence" value="ECO:0007669"/>
    <property type="project" value="UniProtKB-UniRule"/>
</dbReference>
<evidence type="ECO:0000256" key="10">
    <source>
        <dbReference type="ARBA" id="ARBA00023306"/>
    </source>
</evidence>
<dbReference type="InterPro" id="IPR005762">
    <property type="entry name" value="MurD"/>
</dbReference>
<proteinExistence type="inferred from homology"/>
<reference evidence="15" key="1">
    <citation type="submission" date="2010-08" db="EMBL/GenBank/DDBJ databases">
        <title>Genome sequence of Parvularcula bermudensis HTCC2503.</title>
        <authorList>
            <person name="Kang D.-M."/>
            <person name="Oh H.-M."/>
            <person name="Cho J.-C."/>
        </authorList>
    </citation>
    <scope>NUCLEOTIDE SEQUENCE [LARGE SCALE GENOMIC DNA]</scope>
    <source>
        <strain evidence="15">ATCC BAA-594 / HTCC2503 / KCTC 12087</strain>
    </source>
</reference>
<keyword evidence="5 12" id="KW-0132">Cell division</keyword>
<dbReference type="HAMAP" id="MF_02208">
    <property type="entry name" value="MurD2_subfam"/>
    <property type="match status" value="1"/>
</dbReference>
<dbReference type="InterPro" id="IPR036615">
    <property type="entry name" value="Mur_ligase_C_dom_sf"/>
</dbReference>
<comment type="function">
    <text evidence="12">Cell wall formation. Catalyzes the addition of L-glutamate to the nucleotide precursor UDP-N-acetylmuramoyl-L-alanine.</text>
</comment>
<keyword evidence="15" id="KW-1185">Reference proteome</keyword>
<sequence length="436" mass="46063">MSGPVLLIGLGVEGKAAARHFLGQGREIVVVDQRAPGTPPPAEIAHSPKAHWVGESEAAKWLEKADLILRSPGVPPTHPLVERGLAADRLITTPTGYWLASEAPEGTVTITGTKGKSTTTALLTDLLTALGEKAGAFGNIGTPVLSETAIALDYPVVEVSSYMLHDVPAGPYTHMVTSLFRDHTPWHGSEAAYRAAKLRPFGLRPPIPGLAPKAVIEEAALPLSVGAFEHYAALEGEGLSVRGEALLIPQQINSAFTSHPLRLALRAAAAWARRRWPDRPLTDALIDTVRRYRGLPARQEIVASHDGRIWVNDALATIPEATVHAIDRFAVLGRVVLLVGGQDRGQDFAPLATSLADYDCVTTGIFGGIADRLAPRLRAAGVAFTPLGTFESALAWVTSSAPKGATILFSPSAASEPPYADYVARGAAFRAAALDA</sequence>
<comment type="catalytic activity">
    <reaction evidence="12">
        <text>UDP-N-acetyl-alpha-D-muramoyl-L-alanine + L-glutamate + ATP = UDP-N-acetyl-alpha-D-muramoyl-L-alanyl-L-glutamate + ADP + phosphate + H(+)</text>
        <dbReference type="Rhea" id="RHEA:58816"/>
        <dbReference type="ChEBI" id="CHEBI:15378"/>
        <dbReference type="ChEBI" id="CHEBI:29985"/>
        <dbReference type="ChEBI" id="CHEBI:30616"/>
        <dbReference type="ChEBI" id="CHEBI:43474"/>
        <dbReference type="ChEBI" id="CHEBI:83898"/>
        <dbReference type="ChEBI" id="CHEBI:142725"/>
        <dbReference type="ChEBI" id="CHEBI:456216"/>
        <dbReference type="EC" id="6.3.2.53"/>
    </reaction>
</comment>
<keyword evidence="10 12" id="KW-0131">Cell cycle</keyword>
<evidence type="ECO:0000256" key="3">
    <source>
        <dbReference type="ARBA" id="ARBA00022490"/>
    </source>
</evidence>
<keyword evidence="6 12" id="KW-0547">Nucleotide-binding</keyword>
<keyword evidence="9 12" id="KW-0573">Peptidoglycan synthesis</keyword>
<organism evidence="14 15">
    <name type="scientific">Parvularcula bermudensis (strain ATCC BAA-594 / HTCC2503 / KCTC 12087)</name>
    <dbReference type="NCBI Taxonomy" id="314260"/>
    <lineage>
        <taxon>Bacteria</taxon>
        <taxon>Pseudomonadati</taxon>
        <taxon>Pseudomonadota</taxon>
        <taxon>Alphaproteobacteria</taxon>
        <taxon>Parvularculales</taxon>
        <taxon>Parvularculaceae</taxon>
        <taxon>Parvularcula</taxon>
    </lineage>
</organism>
<dbReference type="GO" id="GO:0071555">
    <property type="term" value="P:cell wall organization"/>
    <property type="evidence" value="ECO:0007669"/>
    <property type="project" value="UniProtKB-KW"/>
</dbReference>
<dbReference type="SUPFAM" id="SSF51984">
    <property type="entry name" value="MurCD N-terminal domain"/>
    <property type="match status" value="1"/>
</dbReference>
<comment type="subcellular location">
    <subcellularLocation>
        <location evidence="1 12">Cytoplasm</location>
    </subcellularLocation>
</comment>
<evidence type="ECO:0000256" key="7">
    <source>
        <dbReference type="ARBA" id="ARBA00022840"/>
    </source>
</evidence>
<keyword evidence="8 12" id="KW-0133">Cell shape</keyword>
<dbReference type="EMBL" id="CP002156">
    <property type="protein sequence ID" value="ADM10129.1"/>
    <property type="molecule type" value="Genomic_DNA"/>
</dbReference>
<comment type="similarity">
    <text evidence="12">Belongs to the MurCDEF family. MurD2 subfamily.</text>
</comment>
<dbReference type="GO" id="GO:0008360">
    <property type="term" value="P:regulation of cell shape"/>
    <property type="evidence" value="ECO:0007669"/>
    <property type="project" value="UniProtKB-KW"/>
</dbReference>
<dbReference type="HAMAP" id="MF_00639">
    <property type="entry name" value="MurD"/>
    <property type="match status" value="1"/>
</dbReference>
<dbReference type="RefSeq" id="WP_013301103.1">
    <property type="nucleotide sequence ID" value="NC_014414.1"/>
</dbReference>
<dbReference type="PANTHER" id="PTHR43692">
    <property type="entry name" value="UDP-N-ACETYLMURAMOYLALANINE--D-GLUTAMATE LIGASE"/>
    <property type="match status" value="1"/>
</dbReference>
<dbReference type="GO" id="GO:0005524">
    <property type="term" value="F:ATP binding"/>
    <property type="evidence" value="ECO:0007669"/>
    <property type="project" value="UniProtKB-UniRule"/>
</dbReference>
<evidence type="ECO:0000313" key="15">
    <source>
        <dbReference type="Proteomes" id="UP000001302"/>
    </source>
</evidence>
<dbReference type="PANTHER" id="PTHR43692:SF1">
    <property type="entry name" value="UDP-N-ACETYLMURAMOYLALANINE--D-GLUTAMATE LIGASE"/>
    <property type="match status" value="1"/>
</dbReference>
<keyword evidence="7 12" id="KW-0067">ATP-binding</keyword>
<dbReference type="HOGENOM" id="CLU_032540_4_1_5"/>
<evidence type="ECO:0000256" key="9">
    <source>
        <dbReference type="ARBA" id="ARBA00022984"/>
    </source>
</evidence>
<dbReference type="OrthoDB" id="9809796at2"/>
<dbReference type="GO" id="GO:0005737">
    <property type="term" value="C:cytoplasm"/>
    <property type="evidence" value="ECO:0007669"/>
    <property type="project" value="UniProtKB-SubCell"/>
</dbReference>
<reference evidence="14 15" key="2">
    <citation type="journal article" date="2011" name="J. Bacteriol.">
        <title>Complete genome sequence of strain HTCC2503T of Parvularcula bermudensis, the type species of the order "Parvularculales" in the class Alphaproteobacteria.</title>
        <authorList>
            <person name="Oh H.M."/>
            <person name="Kang I."/>
            <person name="Vergin K.L."/>
            <person name="Kang D."/>
            <person name="Rhee K.H."/>
            <person name="Giovannoni S.J."/>
            <person name="Cho J.C."/>
        </authorList>
    </citation>
    <scope>NUCLEOTIDE SEQUENCE [LARGE SCALE GENOMIC DNA]</scope>
    <source>
        <strain evidence="15">ATCC BAA-594 / HTCC2503 / KCTC 12087</strain>
    </source>
</reference>
<dbReference type="Pfam" id="PF21799">
    <property type="entry name" value="MurD-like_N"/>
    <property type="match status" value="1"/>
</dbReference>
<evidence type="ECO:0000256" key="6">
    <source>
        <dbReference type="ARBA" id="ARBA00022741"/>
    </source>
</evidence>
<evidence type="ECO:0000256" key="11">
    <source>
        <dbReference type="ARBA" id="ARBA00023316"/>
    </source>
</evidence>
<dbReference type="EC" id="6.3.2.53" evidence="12"/>
<protein>
    <recommendedName>
        <fullName evidence="12">UDP-N-acetylmuramoyl-L-alanine--L-glutamate ligase</fullName>
        <ecNumber evidence="12">6.3.2.53</ecNumber>
    </recommendedName>
    <alternativeName>
        <fullName evidence="12">UDP-N-acetylmuramoyl-L-alanyl-L-glutamate synthetase</fullName>
        <shortName evidence="12">UDP-MurNAc-L-Ala-L-Glu synthetase</shortName>
    </alternativeName>
</protein>
<dbReference type="GO" id="GO:0051301">
    <property type="term" value="P:cell division"/>
    <property type="evidence" value="ECO:0007669"/>
    <property type="project" value="UniProtKB-KW"/>
</dbReference>
<dbReference type="NCBIfam" id="TIGR01087">
    <property type="entry name" value="murD"/>
    <property type="match status" value="1"/>
</dbReference>
<keyword evidence="11 12" id="KW-0961">Cell wall biogenesis/degradation</keyword>
<dbReference type="Gene3D" id="3.90.190.20">
    <property type="entry name" value="Mur ligase, C-terminal domain"/>
    <property type="match status" value="1"/>
</dbReference>
<comment type="pathway">
    <text evidence="2 12">Cell wall biogenesis; peptidoglycan biosynthesis.</text>
</comment>
<dbReference type="SUPFAM" id="SSF53244">
    <property type="entry name" value="MurD-like peptide ligases, peptide-binding domain"/>
    <property type="match status" value="1"/>
</dbReference>
<dbReference type="GO" id="GO:0008764">
    <property type="term" value="F:UDP-N-acetylmuramoylalanine-D-glutamate ligase activity"/>
    <property type="evidence" value="ECO:0007669"/>
    <property type="project" value="InterPro"/>
</dbReference>
<evidence type="ECO:0000313" key="14">
    <source>
        <dbReference type="EMBL" id="ADM10129.1"/>
    </source>
</evidence>
<evidence type="ECO:0000256" key="4">
    <source>
        <dbReference type="ARBA" id="ARBA00022598"/>
    </source>
</evidence>
<dbReference type="SUPFAM" id="SSF53623">
    <property type="entry name" value="MurD-like peptide ligases, catalytic domain"/>
    <property type="match status" value="1"/>
</dbReference>
<evidence type="ECO:0000256" key="2">
    <source>
        <dbReference type="ARBA" id="ARBA00004752"/>
    </source>
</evidence>
<keyword evidence="3 12" id="KW-0963">Cytoplasm</keyword>
<dbReference type="UniPathway" id="UPA00219"/>
<dbReference type="KEGG" id="pbr:PB2503_10389"/>
<dbReference type="Pfam" id="PF08245">
    <property type="entry name" value="Mur_ligase_M"/>
    <property type="match status" value="1"/>
</dbReference>
<dbReference type="Gene3D" id="3.40.1190.10">
    <property type="entry name" value="Mur-like, catalytic domain"/>
    <property type="match status" value="1"/>
</dbReference>
<feature type="domain" description="Mur ligase central" evidence="13">
    <location>
        <begin position="110"/>
        <end position="199"/>
    </location>
</feature>
<evidence type="ECO:0000259" key="13">
    <source>
        <dbReference type="Pfam" id="PF08245"/>
    </source>
</evidence>
<dbReference type="AlphaFoldDB" id="E0TG10"/>
<dbReference type="InterPro" id="IPR013221">
    <property type="entry name" value="Mur_ligase_cen"/>
</dbReference>
<dbReference type="Gene3D" id="3.40.50.720">
    <property type="entry name" value="NAD(P)-binding Rossmann-like Domain"/>
    <property type="match status" value="1"/>
</dbReference>